<keyword evidence="2" id="KW-1185">Reference proteome</keyword>
<organism evidence="1 2">
    <name type="scientific">Variovorax ginsengisoli</name>
    <dbReference type="NCBI Taxonomy" id="363844"/>
    <lineage>
        <taxon>Bacteria</taxon>
        <taxon>Pseudomonadati</taxon>
        <taxon>Pseudomonadota</taxon>
        <taxon>Betaproteobacteria</taxon>
        <taxon>Burkholderiales</taxon>
        <taxon>Comamonadaceae</taxon>
        <taxon>Variovorax</taxon>
    </lineage>
</organism>
<evidence type="ECO:0000313" key="1">
    <source>
        <dbReference type="EMBL" id="MDO1534666.1"/>
    </source>
</evidence>
<name>A0ABT8SB44_9BURK</name>
<dbReference type="Proteomes" id="UP001169027">
    <property type="component" value="Unassembled WGS sequence"/>
</dbReference>
<evidence type="ECO:0008006" key="3">
    <source>
        <dbReference type="Google" id="ProtNLM"/>
    </source>
</evidence>
<sequence>MKFQPAHMLIQLLGPEDFVTPYGWTNDQQGNACPVLHGRFDIPSRGIVDCYAKAFDPDEMASSVMCLNEITGWLLGQAYGLPVAECAFVARISASELPPYAGSSPLPTPCADGTIFFFCTQEITRSQVRAILPTLELVAEQARWSHSHATIALDECIANADRHLNNLIRRSVEDFALIDHGRLLFRGSEPCWVPDQLESLSGVEVANILHYNTYKARGVFGPAETSNGYRLARDSADRHGQNINKAFYEISLWCAQLIPGVSAHWLRFLHRRQQAADDLLSRRFAVLRLVQNNASPTSTP</sequence>
<gene>
    <name evidence="1" type="ORF">Q2T77_20450</name>
</gene>
<reference evidence="1" key="1">
    <citation type="submission" date="2023-06" db="EMBL/GenBank/DDBJ databases">
        <authorList>
            <person name="Jiang Y."/>
            <person name="Liu Q."/>
        </authorList>
    </citation>
    <scope>NUCLEOTIDE SEQUENCE</scope>
    <source>
        <strain evidence="1">CGMCC 1.12090</strain>
    </source>
</reference>
<evidence type="ECO:0000313" key="2">
    <source>
        <dbReference type="Proteomes" id="UP001169027"/>
    </source>
</evidence>
<protein>
    <recommendedName>
        <fullName evidence="3">HipA-like C-terminal domain-containing protein</fullName>
    </recommendedName>
</protein>
<dbReference type="EMBL" id="JAUKVY010000015">
    <property type="protein sequence ID" value="MDO1534666.1"/>
    <property type="molecule type" value="Genomic_DNA"/>
</dbReference>
<accession>A0ABT8SB44</accession>
<proteinExistence type="predicted"/>
<dbReference type="RefSeq" id="WP_301812443.1">
    <property type="nucleotide sequence ID" value="NZ_JAUJZH010000015.1"/>
</dbReference>
<comment type="caution">
    <text evidence="1">The sequence shown here is derived from an EMBL/GenBank/DDBJ whole genome shotgun (WGS) entry which is preliminary data.</text>
</comment>